<keyword evidence="10" id="KW-1185">Reference proteome</keyword>
<evidence type="ECO:0000313" key="9">
    <source>
        <dbReference type="EMBL" id="MQL74166.1"/>
    </source>
</evidence>
<evidence type="ECO:0000256" key="8">
    <source>
        <dbReference type="SAM" id="Phobius"/>
    </source>
</evidence>
<evidence type="ECO:0000256" key="3">
    <source>
        <dbReference type="ARBA" id="ARBA00022448"/>
    </source>
</evidence>
<evidence type="ECO:0000256" key="2">
    <source>
        <dbReference type="ARBA" id="ARBA00009177"/>
    </source>
</evidence>
<keyword evidence="4 8" id="KW-0812">Transmembrane</keyword>
<evidence type="ECO:0000256" key="5">
    <source>
        <dbReference type="ARBA" id="ARBA00022989"/>
    </source>
</evidence>
<feature type="transmembrane region" description="Helical" evidence="8">
    <location>
        <begin position="316"/>
        <end position="339"/>
    </location>
</feature>
<dbReference type="Proteomes" id="UP000652761">
    <property type="component" value="Unassembled WGS sequence"/>
</dbReference>
<sequence length="401" mass="44189">MIGWGDIYKVVEAVLPLYTALFLGYGSVRWWRIFTPEQCDAVTKLVSTFCLPLFTFEFAIHIDPFAMNHRFIAADVLSKVVIVAVLVAWAKCSAKGSYCWSITSFSLSTLTNSLVVGVPMLRSMYGPAAQDLVVQSSVFQAIVWLSLLLFVLEFRNARVDMGKEVAPLESKGSHIVYVEAVAATMPGPEKITKGDETATELPVKEAEMQVMQPSFWAIMRTVWLKLALNPNSYASIVGITWAFVANRWHFEMPNIMEGSVLIMSKAGTGMAMFSMGQRLILPPNFMIFYNYSLLIMKANSLFMANQKKLIACGSNLMIYGMVLKFVAGPAAMAIGSIVIGLHGDVLRVAIIQAALPQSITSFIFAREYGLHADVLSTAVIFGMLASLPILIAYYVVLGFIH</sequence>
<dbReference type="EMBL" id="NMUH01000195">
    <property type="protein sequence ID" value="MQL74166.1"/>
    <property type="molecule type" value="Genomic_DNA"/>
</dbReference>
<dbReference type="OrthoDB" id="2133778at2759"/>
<accession>A0A843TVK2</accession>
<organism evidence="9 10">
    <name type="scientific">Colocasia esculenta</name>
    <name type="common">Wild taro</name>
    <name type="synonym">Arum esculentum</name>
    <dbReference type="NCBI Taxonomy" id="4460"/>
    <lineage>
        <taxon>Eukaryota</taxon>
        <taxon>Viridiplantae</taxon>
        <taxon>Streptophyta</taxon>
        <taxon>Embryophyta</taxon>
        <taxon>Tracheophyta</taxon>
        <taxon>Spermatophyta</taxon>
        <taxon>Magnoliopsida</taxon>
        <taxon>Liliopsida</taxon>
        <taxon>Araceae</taxon>
        <taxon>Aroideae</taxon>
        <taxon>Colocasieae</taxon>
        <taxon>Colocasia</taxon>
    </lineage>
</organism>
<keyword evidence="3" id="KW-0813">Transport</keyword>
<dbReference type="AlphaFoldDB" id="A0A843TVK2"/>
<comment type="subcellular location">
    <subcellularLocation>
        <location evidence="1">Membrane</location>
        <topology evidence="1">Multi-pass membrane protein</topology>
    </subcellularLocation>
</comment>
<dbReference type="GO" id="GO:0005886">
    <property type="term" value="C:plasma membrane"/>
    <property type="evidence" value="ECO:0007669"/>
    <property type="project" value="TreeGrafter"/>
</dbReference>
<comment type="similarity">
    <text evidence="2">Belongs to the auxin efflux carrier (TC 2.A.69.1) family.</text>
</comment>
<keyword evidence="5 8" id="KW-1133">Transmembrane helix</keyword>
<dbReference type="Pfam" id="PF03547">
    <property type="entry name" value="Mem_trans"/>
    <property type="match status" value="2"/>
</dbReference>
<gene>
    <name evidence="9" type="ORF">Taro_006542</name>
</gene>
<dbReference type="InterPro" id="IPR004776">
    <property type="entry name" value="Mem_transp_PIN-like"/>
</dbReference>
<evidence type="ECO:0000313" key="10">
    <source>
        <dbReference type="Proteomes" id="UP000652761"/>
    </source>
</evidence>
<name>A0A843TVK2_COLES</name>
<protein>
    <recommendedName>
        <fullName evidence="11">Auxin efflux carrier component</fullName>
    </recommendedName>
</protein>
<reference evidence="9" key="1">
    <citation type="submission" date="2017-07" db="EMBL/GenBank/DDBJ databases">
        <title>Taro Niue Genome Assembly and Annotation.</title>
        <authorList>
            <person name="Atibalentja N."/>
            <person name="Keating K."/>
            <person name="Fields C.J."/>
        </authorList>
    </citation>
    <scope>NUCLEOTIDE SEQUENCE</scope>
    <source>
        <strain evidence="9">Niue_2</strain>
        <tissue evidence="9">Leaf</tissue>
    </source>
</reference>
<evidence type="ECO:0000256" key="1">
    <source>
        <dbReference type="ARBA" id="ARBA00004141"/>
    </source>
</evidence>
<keyword evidence="6 8" id="KW-0472">Membrane</keyword>
<keyword evidence="7" id="KW-0927">Auxin signaling pathway</keyword>
<dbReference type="PANTHER" id="PTHR31752:SF2">
    <property type="entry name" value="AUXIN EFFLUX CARRIER COMPONENT 5"/>
    <property type="match status" value="1"/>
</dbReference>
<feature type="transmembrane region" description="Helical" evidence="8">
    <location>
        <begin position="7"/>
        <end position="28"/>
    </location>
</feature>
<dbReference type="GO" id="GO:0010329">
    <property type="term" value="F:auxin efflux transmembrane transporter activity"/>
    <property type="evidence" value="ECO:0007669"/>
    <property type="project" value="TreeGrafter"/>
</dbReference>
<feature type="transmembrane region" description="Helical" evidence="8">
    <location>
        <begin position="132"/>
        <end position="152"/>
    </location>
</feature>
<dbReference type="GO" id="GO:0005783">
    <property type="term" value="C:endoplasmic reticulum"/>
    <property type="evidence" value="ECO:0007669"/>
    <property type="project" value="TreeGrafter"/>
</dbReference>
<evidence type="ECO:0008006" key="11">
    <source>
        <dbReference type="Google" id="ProtNLM"/>
    </source>
</evidence>
<feature type="transmembrane region" description="Helical" evidence="8">
    <location>
        <begin position="71"/>
        <end position="90"/>
    </location>
</feature>
<evidence type="ECO:0000256" key="4">
    <source>
        <dbReference type="ARBA" id="ARBA00022692"/>
    </source>
</evidence>
<dbReference type="GO" id="GO:0009734">
    <property type="term" value="P:auxin-activated signaling pathway"/>
    <property type="evidence" value="ECO:0007669"/>
    <property type="project" value="UniProtKB-KW"/>
</dbReference>
<evidence type="ECO:0000256" key="6">
    <source>
        <dbReference type="ARBA" id="ARBA00023136"/>
    </source>
</evidence>
<feature type="transmembrane region" description="Helical" evidence="8">
    <location>
        <begin position="377"/>
        <end position="400"/>
    </location>
</feature>
<dbReference type="InterPro" id="IPR051107">
    <property type="entry name" value="Auxin_Efflux_Carrier"/>
</dbReference>
<feature type="transmembrane region" description="Helical" evidence="8">
    <location>
        <begin position="345"/>
        <end position="365"/>
    </location>
</feature>
<dbReference type="GO" id="GO:0009926">
    <property type="term" value="P:auxin polar transport"/>
    <property type="evidence" value="ECO:0007669"/>
    <property type="project" value="TreeGrafter"/>
</dbReference>
<comment type="caution">
    <text evidence="9">The sequence shown here is derived from an EMBL/GenBank/DDBJ whole genome shotgun (WGS) entry which is preliminary data.</text>
</comment>
<dbReference type="PANTHER" id="PTHR31752">
    <property type="entry name" value="AUXIN EFFLUX CARRIER COMPONENT 1B-RELATED"/>
    <property type="match status" value="1"/>
</dbReference>
<evidence type="ECO:0000256" key="7">
    <source>
        <dbReference type="ARBA" id="ARBA00023294"/>
    </source>
</evidence>
<proteinExistence type="inferred from homology"/>
<feature type="transmembrane region" description="Helical" evidence="8">
    <location>
        <begin position="97"/>
        <end position="120"/>
    </location>
</feature>